<dbReference type="Proteomes" id="UP001225316">
    <property type="component" value="Unassembled WGS sequence"/>
</dbReference>
<dbReference type="RefSeq" id="WP_308948223.1">
    <property type="nucleotide sequence ID" value="NZ_JARXHW010000002.1"/>
</dbReference>
<comment type="caution">
    <text evidence="1">The sequence shown here is derived from an EMBL/GenBank/DDBJ whole genome shotgun (WGS) entry which is preliminary data.</text>
</comment>
<proteinExistence type="predicted"/>
<dbReference type="EMBL" id="JARXHW010000002">
    <property type="protein sequence ID" value="MDQ8206214.1"/>
    <property type="molecule type" value="Genomic_DNA"/>
</dbReference>
<sequence length="134" mass="13688">MSIRNRRDATFLTSLTLPAAGSNDDSASIDLESAAPGTVAESIELEIAIDDLPNLADDKNATVVVYDSADDSTFAEVEALASVIVTGAGGAGAAGKTVDLKLPSSIRRYIRINGAVDADGGDNTAAAVTMDLLF</sequence>
<gene>
    <name evidence="1" type="ORF">QEH52_01740</name>
</gene>
<reference evidence="1 2" key="1">
    <citation type="submission" date="2023-04" db="EMBL/GenBank/DDBJ databases">
        <title>A novel bacteria isolated from coastal sediment.</title>
        <authorList>
            <person name="Liu X.-J."/>
            <person name="Du Z.-J."/>
        </authorList>
    </citation>
    <scope>NUCLEOTIDE SEQUENCE [LARGE SCALE GENOMIC DNA]</scope>
    <source>
        <strain evidence="1 2">SDUM461003</strain>
    </source>
</reference>
<accession>A0ABU1ASI6</accession>
<organism evidence="1 2">
    <name type="scientific">Thalassobacterium maritimum</name>
    <dbReference type="NCBI Taxonomy" id="3041265"/>
    <lineage>
        <taxon>Bacteria</taxon>
        <taxon>Pseudomonadati</taxon>
        <taxon>Verrucomicrobiota</taxon>
        <taxon>Opitutia</taxon>
        <taxon>Puniceicoccales</taxon>
        <taxon>Coraliomargaritaceae</taxon>
        <taxon>Thalassobacterium</taxon>
    </lineage>
</organism>
<keyword evidence="2" id="KW-1185">Reference proteome</keyword>
<protein>
    <submittedName>
        <fullName evidence="1">Uncharacterized protein</fullName>
    </submittedName>
</protein>
<dbReference type="Gene3D" id="2.60.120.1110">
    <property type="match status" value="1"/>
</dbReference>
<evidence type="ECO:0000313" key="1">
    <source>
        <dbReference type="EMBL" id="MDQ8206214.1"/>
    </source>
</evidence>
<name>A0ABU1ASI6_9BACT</name>
<evidence type="ECO:0000313" key="2">
    <source>
        <dbReference type="Proteomes" id="UP001225316"/>
    </source>
</evidence>